<feature type="region of interest" description="Disordered" evidence="8">
    <location>
        <begin position="404"/>
        <end position="425"/>
    </location>
</feature>
<evidence type="ECO:0000313" key="10">
    <source>
        <dbReference type="EMBL" id="CCI82792.1"/>
    </source>
</evidence>
<comment type="similarity">
    <text evidence="1 7">Belongs to the glutaminase family.</text>
</comment>
<name>I7L7R4_9CORY</name>
<dbReference type="Pfam" id="PF04960">
    <property type="entry name" value="Glutaminase"/>
    <property type="match status" value="1"/>
</dbReference>
<evidence type="ECO:0000259" key="9">
    <source>
        <dbReference type="PROSITE" id="PS50801"/>
    </source>
</evidence>
<dbReference type="FunFam" id="3.40.710.10:FF:000005">
    <property type="entry name" value="Glutaminase"/>
    <property type="match status" value="1"/>
</dbReference>
<accession>I7L7R4</accession>
<organism evidence="10 13">
    <name type="scientific">Corynebacterium otitidis ATCC 51513</name>
    <dbReference type="NCBI Taxonomy" id="883169"/>
    <lineage>
        <taxon>Bacteria</taxon>
        <taxon>Bacillati</taxon>
        <taxon>Actinomycetota</taxon>
        <taxon>Actinomycetes</taxon>
        <taxon>Mycobacteriales</taxon>
        <taxon>Corynebacteriaceae</taxon>
        <taxon>Corynebacterium</taxon>
    </lineage>
</organism>
<dbReference type="Proteomes" id="UP000006078">
    <property type="component" value="Unassembled WGS sequence"/>
</dbReference>
<dbReference type="EMBL" id="AHAE01000030">
    <property type="protein sequence ID" value="EJZ82559.1"/>
    <property type="molecule type" value="Genomic_DNA"/>
</dbReference>
<evidence type="ECO:0000313" key="12">
    <source>
        <dbReference type="Proteomes" id="UP000006078"/>
    </source>
</evidence>
<evidence type="ECO:0000256" key="4">
    <source>
        <dbReference type="ARBA" id="ARBA00022801"/>
    </source>
</evidence>
<dbReference type="Proteomes" id="UP000011016">
    <property type="component" value="Unassembled WGS sequence"/>
</dbReference>
<proteinExistence type="inferred from homology"/>
<comment type="subunit">
    <text evidence="2 7">Homotetramer.</text>
</comment>
<dbReference type="eggNOG" id="COG2066">
    <property type="taxonomic scope" value="Bacteria"/>
</dbReference>
<feature type="binding site" evidence="7">
    <location>
        <position position="170"/>
    </location>
    <ligand>
        <name>substrate</name>
    </ligand>
</feature>
<dbReference type="Gene3D" id="3.30.750.24">
    <property type="entry name" value="STAS domain"/>
    <property type="match status" value="1"/>
</dbReference>
<dbReference type="STRING" id="29321.AAV33_03050"/>
<dbReference type="HOGENOM" id="CLU_027932_0_0_11"/>
<feature type="binding site" evidence="7">
    <location>
        <position position="264"/>
    </location>
    <ligand>
        <name>substrate</name>
    </ligand>
</feature>
<feature type="binding site" evidence="7">
    <location>
        <position position="163"/>
    </location>
    <ligand>
        <name>substrate</name>
    </ligand>
</feature>
<dbReference type="PANTHER" id="PTHR12544:SF29">
    <property type="entry name" value="GLUTAMINASE"/>
    <property type="match status" value="1"/>
</dbReference>
<dbReference type="SUPFAM" id="SSF52091">
    <property type="entry name" value="SpoIIaa-like"/>
    <property type="match status" value="1"/>
</dbReference>
<feature type="binding site" evidence="7">
    <location>
        <position position="67"/>
    </location>
    <ligand>
        <name>substrate</name>
    </ligand>
</feature>
<dbReference type="Gene3D" id="3.40.710.10">
    <property type="entry name" value="DD-peptidase/beta-lactamase superfamily"/>
    <property type="match status" value="1"/>
</dbReference>
<sequence length="425" mass="45767">MSTIQSPIPAYLEDLLEQVRDHDAGELADYIPQLKDAEPDRLALALCTVSGRVYSAGDSDVEFSIQSISKPFVYALALQELGLEEVRHTVGMEPSGEAFNEMSLEKDTHRPLNPMINVGAIAVNQLINGPDSSVEDRVERIRSMFSEMAGRELSLDQDLVDAELSGADRNLSLAHMLANYGKITDEPHDAVLSYIRQCAIEVTVDDLAVMAATLGNGGIQPVTGKRIFDTAVCRQTMAVMSAAGMYDQAGRWLAGVGIPAKSGVAGGLIGVLPGQLGIATFSPRLNDAGNSVRGTALFHKLSNDMGLHLMNPIAQGTHAVRSIESHGSTTFITLQGTINFAAAERIMHEIQQYGFSGSTIYVDINRVVAVDPIARRMLASAMKTMRDEDFNIGLYDPDERLNGLELSDGTEAPVVTSEDIDEATS</sequence>
<dbReference type="NCBIfam" id="NF002134">
    <property type="entry name" value="PRK00971.1-4"/>
    <property type="match status" value="1"/>
</dbReference>
<evidence type="ECO:0000256" key="3">
    <source>
        <dbReference type="ARBA" id="ARBA00012918"/>
    </source>
</evidence>
<dbReference type="PATRIC" id="fig|883169.3.peg.517"/>
<evidence type="ECO:0000313" key="13">
    <source>
        <dbReference type="Proteomes" id="UP000011016"/>
    </source>
</evidence>
<dbReference type="NCBIfam" id="TIGR03814">
    <property type="entry name" value="Gln_ase"/>
    <property type="match status" value="1"/>
</dbReference>
<dbReference type="InterPro" id="IPR036513">
    <property type="entry name" value="STAS_dom_sf"/>
</dbReference>
<comment type="caution">
    <text evidence="10">The sequence shown here is derived from an EMBL/GenBank/DDBJ whole genome shotgun (WGS) entry which is preliminary data.</text>
</comment>
<evidence type="ECO:0000313" key="11">
    <source>
        <dbReference type="EMBL" id="EJZ82559.1"/>
    </source>
</evidence>
<dbReference type="HAMAP" id="MF_00313">
    <property type="entry name" value="Glutaminase"/>
    <property type="match status" value="1"/>
</dbReference>
<keyword evidence="4 7" id="KW-0378">Hydrolase</keyword>
<evidence type="ECO:0000256" key="1">
    <source>
        <dbReference type="ARBA" id="ARBA00011076"/>
    </source>
</evidence>
<feature type="binding site" evidence="7">
    <location>
        <position position="246"/>
    </location>
    <ligand>
        <name>substrate</name>
    </ligand>
</feature>
<dbReference type="PANTHER" id="PTHR12544">
    <property type="entry name" value="GLUTAMINASE"/>
    <property type="match status" value="1"/>
</dbReference>
<reference evidence="10 13" key="1">
    <citation type="journal article" date="2012" name="J. Bacteriol.">
        <title>Draft Genome Sequence of Turicella otitidis ATCC 51513, Isolated from Middle Ear Fluid from a Child with Otitis Media.</title>
        <authorList>
            <person name="Brinkrolf K."/>
            <person name="Schneider J."/>
            <person name="Knecht M."/>
            <person name="Ruckert C."/>
            <person name="Tauch A."/>
        </authorList>
    </citation>
    <scope>NUCLEOTIDE SEQUENCE [LARGE SCALE GENOMIC DNA]</scope>
    <source>
        <strain evidence="10 13">ATCC 51513</strain>
    </source>
</reference>
<dbReference type="SUPFAM" id="SSF56601">
    <property type="entry name" value="beta-lactamase/transpeptidase-like"/>
    <property type="match status" value="1"/>
</dbReference>
<dbReference type="EMBL" id="CAJZ01000002">
    <property type="protein sequence ID" value="CCI82792.1"/>
    <property type="molecule type" value="Genomic_DNA"/>
</dbReference>
<dbReference type="AlphaFoldDB" id="I7L7R4"/>
<protein>
    <recommendedName>
        <fullName evidence="6 7">Glutaminase</fullName>
        <ecNumber evidence="3 7">3.5.1.2</ecNumber>
    </recommendedName>
</protein>
<feature type="domain" description="STAS" evidence="9">
    <location>
        <begin position="319"/>
        <end position="425"/>
    </location>
</feature>
<dbReference type="GO" id="GO:0004359">
    <property type="term" value="F:glutaminase activity"/>
    <property type="evidence" value="ECO:0007669"/>
    <property type="project" value="UniProtKB-UniRule"/>
</dbReference>
<comment type="catalytic activity">
    <reaction evidence="5 7">
        <text>L-glutamine + H2O = L-glutamate + NH4(+)</text>
        <dbReference type="Rhea" id="RHEA:15889"/>
        <dbReference type="ChEBI" id="CHEBI:15377"/>
        <dbReference type="ChEBI" id="CHEBI:28938"/>
        <dbReference type="ChEBI" id="CHEBI:29985"/>
        <dbReference type="ChEBI" id="CHEBI:58359"/>
        <dbReference type="EC" id="3.5.1.2"/>
    </reaction>
</comment>
<evidence type="ECO:0000256" key="6">
    <source>
        <dbReference type="ARBA" id="ARBA00070405"/>
    </source>
</evidence>
<dbReference type="GO" id="GO:0006543">
    <property type="term" value="P:L-glutamine catabolic process"/>
    <property type="evidence" value="ECO:0007669"/>
    <property type="project" value="TreeGrafter"/>
</dbReference>
<keyword evidence="12" id="KW-1185">Reference proteome</keyword>
<dbReference type="InterPro" id="IPR015868">
    <property type="entry name" value="Glutaminase"/>
</dbReference>
<gene>
    <name evidence="7 10" type="primary">glsA</name>
    <name evidence="10" type="ORF">BN46_0034</name>
    <name evidence="11" type="ORF">HMPREF9719_00547</name>
</gene>
<dbReference type="PROSITE" id="PS50801">
    <property type="entry name" value="STAS"/>
    <property type="match status" value="1"/>
</dbReference>
<dbReference type="InterPro" id="IPR012338">
    <property type="entry name" value="Beta-lactam/transpept-like"/>
</dbReference>
<dbReference type="GO" id="GO:0006537">
    <property type="term" value="P:glutamate biosynthetic process"/>
    <property type="evidence" value="ECO:0007669"/>
    <property type="project" value="TreeGrafter"/>
</dbReference>
<feature type="binding site" evidence="7">
    <location>
        <position position="194"/>
    </location>
    <ligand>
        <name>substrate</name>
    </ligand>
</feature>
<dbReference type="InterPro" id="IPR002645">
    <property type="entry name" value="STAS_dom"/>
</dbReference>
<evidence type="ECO:0000256" key="7">
    <source>
        <dbReference type="HAMAP-Rule" id="MF_00313"/>
    </source>
</evidence>
<reference evidence="11 12" key="2">
    <citation type="submission" date="2012-08" db="EMBL/GenBank/DDBJ databases">
        <title>The Genome Sequence of Turicella otitidis ATCC 51513.</title>
        <authorList>
            <consortium name="The Broad Institute Genome Sequencing Platform"/>
            <person name="Earl A."/>
            <person name="Ward D."/>
            <person name="Feldgarden M."/>
            <person name="Gevers D."/>
            <person name="Huys G."/>
            <person name="Walker B."/>
            <person name="Young S.K."/>
            <person name="Zeng Q."/>
            <person name="Gargeya S."/>
            <person name="Fitzgerald M."/>
            <person name="Haas B."/>
            <person name="Abouelleil A."/>
            <person name="Alvarado L."/>
            <person name="Arachchi H.M."/>
            <person name="Berlin A.M."/>
            <person name="Chapman S.B."/>
            <person name="Goldberg J."/>
            <person name="Griggs A."/>
            <person name="Gujja S."/>
            <person name="Hansen M."/>
            <person name="Howarth C."/>
            <person name="Imamovic A."/>
            <person name="Larimer J."/>
            <person name="McCowen C."/>
            <person name="Montmayeur A."/>
            <person name="Murphy C."/>
            <person name="Neiman D."/>
            <person name="Pearson M."/>
            <person name="Priest M."/>
            <person name="Roberts A."/>
            <person name="Saif S."/>
            <person name="Shea T."/>
            <person name="Sisk P."/>
            <person name="Sykes S."/>
            <person name="Wortman J."/>
            <person name="Nusbaum C."/>
            <person name="Birren B."/>
        </authorList>
    </citation>
    <scope>NUCLEOTIDE SEQUENCE [LARGE SCALE GENOMIC DNA]</scope>
    <source>
        <strain evidence="11 12">ATCC 51513</strain>
    </source>
</reference>
<evidence type="ECO:0000256" key="5">
    <source>
        <dbReference type="ARBA" id="ARBA00049534"/>
    </source>
</evidence>
<dbReference type="EC" id="3.5.1.2" evidence="3 7"/>
<evidence type="ECO:0000256" key="2">
    <source>
        <dbReference type="ARBA" id="ARBA00011881"/>
    </source>
</evidence>
<dbReference type="RefSeq" id="WP_004600437.1">
    <property type="nucleotide sequence ID" value="NZ_HF541865.1"/>
</dbReference>
<keyword evidence="7" id="KW-0007">Acetylation</keyword>
<dbReference type="OrthoDB" id="9788822at2"/>
<evidence type="ECO:0000256" key="8">
    <source>
        <dbReference type="SAM" id="MobiDB-lite"/>
    </source>
</evidence>
<feature type="binding site" evidence="7">
    <location>
        <position position="117"/>
    </location>
    <ligand>
        <name>substrate</name>
    </ligand>
</feature>